<dbReference type="EMBL" id="JAUHHV010000005">
    <property type="protein sequence ID" value="KAK1424274.1"/>
    <property type="molecule type" value="Genomic_DNA"/>
</dbReference>
<keyword evidence="1" id="KW-1133">Transmembrane helix</keyword>
<keyword evidence="1" id="KW-0812">Transmembrane</keyword>
<organism evidence="2 3">
    <name type="scientific">Tagetes erecta</name>
    <name type="common">African marigold</name>
    <dbReference type="NCBI Taxonomy" id="13708"/>
    <lineage>
        <taxon>Eukaryota</taxon>
        <taxon>Viridiplantae</taxon>
        <taxon>Streptophyta</taxon>
        <taxon>Embryophyta</taxon>
        <taxon>Tracheophyta</taxon>
        <taxon>Spermatophyta</taxon>
        <taxon>Magnoliopsida</taxon>
        <taxon>eudicotyledons</taxon>
        <taxon>Gunneridae</taxon>
        <taxon>Pentapetalae</taxon>
        <taxon>asterids</taxon>
        <taxon>campanulids</taxon>
        <taxon>Asterales</taxon>
        <taxon>Asteraceae</taxon>
        <taxon>Asteroideae</taxon>
        <taxon>Heliantheae alliance</taxon>
        <taxon>Tageteae</taxon>
        <taxon>Tagetes</taxon>
    </lineage>
</organism>
<protein>
    <submittedName>
        <fullName evidence="2">Uncharacterized protein</fullName>
    </submittedName>
</protein>
<accession>A0AAD8KJP1</accession>
<evidence type="ECO:0000313" key="2">
    <source>
        <dbReference type="EMBL" id="KAK1424274.1"/>
    </source>
</evidence>
<keyword evidence="3" id="KW-1185">Reference proteome</keyword>
<evidence type="ECO:0000313" key="3">
    <source>
        <dbReference type="Proteomes" id="UP001229421"/>
    </source>
</evidence>
<sequence>MGLMILSIKRYGKEWRFNFVVCFIVASVALVDYFAINTNGMDMEVDSLHLGMINTMFAGLFRYERIALLGFVEVAFLRSNI</sequence>
<evidence type="ECO:0000256" key="1">
    <source>
        <dbReference type="SAM" id="Phobius"/>
    </source>
</evidence>
<keyword evidence="1" id="KW-0472">Membrane</keyword>
<reference evidence="2" key="1">
    <citation type="journal article" date="2023" name="bioRxiv">
        <title>Improved chromosome-level genome assembly for marigold (Tagetes erecta).</title>
        <authorList>
            <person name="Jiang F."/>
            <person name="Yuan L."/>
            <person name="Wang S."/>
            <person name="Wang H."/>
            <person name="Xu D."/>
            <person name="Wang A."/>
            <person name="Fan W."/>
        </authorList>
    </citation>
    <scope>NUCLEOTIDE SEQUENCE</scope>
    <source>
        <strain evidence="2">WSJ</strain>
        <tissue evidence="2">Leaf</tissue>
    </source>
</reference>
<proteinExistence type="predicted"/>
<comment type="caution">
    <text evidence="2">The sequence shown here is derived from an EMBL/GenBank/DDBJ whole genome shotgun (WGS) entry which is preliminary data.</text>
</comment>
<dbReference type="Proteomes" id="UP001229421">
    <property type="component" value="Unassembled WGS sequence"/>
</dbReference>
<dbReference type="AlphaFoldDB" id="A0AAD8KJP1"/>
<feature type="transmembrane region" description="Helical" evidence="1">
    <location>
        <begin position="15"/>
        <end position="36"/>
    </location>
</feature>
<name>A0AAD8KJP1_TARER</name>
<gene>
    <name evidence="2" type="ORF">QVD17_19599</name>
</gene>